<dbReference type="InterPro" id="IPR000415">
    <property type="entry name" value="Nitroreductase-like"/>
</dbReference>
<organism evidence="3 4">
    <name type="scientific">Collybiopsis confluens</name>
    <dbReference type="NCBI Taxonomy" id="2823264"/>
    <lineage>
        <taxon>Eukaryota</taxon>
        <taxon>Fungi</taxon>
        <taxon>Dikarya</taxon>
        <taxon>Basidiomycota</taxon>
        <taxon>Agaricomycotina</taxon>
        <taxon>Agaricomycetes</taxon>
        <taxon>Agaricomycetidae</taxon>
        <taxon>Agaricales</taxon>
        <taxon>Marasmiineae</taxon>
        <taxon>Omphalotaceae</taxon>
        <taxon>Collybiopsis</taxon>
    </lineage>
</organism>
<comment type="caution">
    <text evidence="3">The sequence shown here is derived from an EMBL/GenBank/DDBJ whole genome shotgun (WGS) entry which is preliminary data.</text>
</comment>
<evidence type="ECO:0000256" key="1">
    <source>
        <dbReference type="SAM" id="SignalP"/>
    </source>
</evidence>
<feature type="domain" description="Nitroreductase" evidence="2">
    <location>
        <begin position="2"/>
        <end position="55"/>
    </location>
</feature>
<keyword evidence="4" id="KW-1185">Reference proteome</keyword>
<reference evidence="3 4" key="1">
    <citation type="journal article" date="2020" name="ISME J.">
        <title>Uncovering the hidden diversity of litter-decomposition mechanisms in mushroom-forming fungi.</title>
        <authorList>
            <person name="Floudas D."/>
            <person name="Bentzer J."/>
            <person name="Ahren D."/>
            <person name="Johansson T."/>
            <person name="Persson P."/>
            <person name="Tunlid A."/>
        </authorList>
    </citation>
    <scope>NUCLEOTIDE SEQUENCE [LARGE SCALE GENOMIC DNA]</scope>
    <source>
        <strain evidence="3 4">CBS 406.79</strain>
    </source>
</reference>
<feature type="signal peptide" evidence="1">
    <location>
        <begin position="1"/>
        <end position="20"/>
    </location>
</feature>
<dbReference type="Proteomes" id="UP000518752">
    <property type="component" value="Unassembled WGS sequence"/>
</dbReference>
<dbReference type="InterPro" id="IPR029479">
    <property type="entry name" value="Nitroreductase"/>
</dbReference>
<sequence length="81" mass="8778">MTVGMYLQTLLLALTEAGIGSCVEISVAGYPEVIRKIVVGIPEELDILCGVAIGYEDETVKVNNLRIGRLAVEETTIRLED</sequence>
<protein>
    <recommendedName>
        <fullName evidence="2">Nitroreductase domain-containing protein</fullName>
    </recommendedName>
</protein>
<evidence type="ECO:0000259" key="2">
    <source>
        <dbReference type="Pfam" id="PF00881"/>
    </source>
</evidence>
<gene>
    <name evidence="3" type="ORF">D9757_004860</name>
</gene>
<dbReference type="SUPFAM" id="SSF55469">
    <property type="entry name" value="FMN-dependent nitroreductase-like"/>
    <property type="match status" value="1"/>
</dbReference>
<keyword evidence="1" id="KW-0732">Signal</keyword>
<dbReference type="AlphaFoldDB" id="A0A8H5HSI9"/>
<dbReference type="EMBL" id="JAACJN010000028">
    <property type="protein sequence ID" value="KAF5388709.1"/>
    <property type="molecule type" value="Genomic_DNA"/>
</dbReference>
<dbReference type="Gene3D" id="3.40.109.10">
    <property type="entry name" value="NADH Oxidase"/>
    <property type="match status" value="1"/>
</dbReference>
<dbReference type="Pfam" id="PF00881">
    <property type="entry name" value="Nitroreductase"/>
    <property type="match status" value="1"/>
</dbReference>
<accession>A0A8H5HSI9</accession>
<dbReference type="GO" id="GO:0016491">
    <property type="term" value="F:oxidoreductase activity"/>
    <property type="evidence" value="ECO:0007669"/>
    <property type="project" value="InterPro"/>
</dbReference>
<proteinExistence type="predicted"/>
<dbReference type="OrthoDB" id="41362at2759"/>
<feature type="chain" id="PRO_5034567476" description="Nitroreductase domain-containing protein" evidence="1">
    <location>
        <begin position="21"/>
        <end position="81"/>
    </location>
</feature>
<name>A0A8H5HSI9_9AGAR</name>
<evidence type="ECO:0000313" key="3">
    <source>
        <dbReference type="EMBL" id="KAF5388709.1"/>
    </source>
</evidence>
<evidence type="ECO:0000313" key="4">
    <source>
        <dbReference type="Proteomes" id="UP000518752"/>
    </source>
</evidence>